<reference evidence="4" key="1">
    <citation type="submission" date="2020-10" db="EMBL/GenBank/DDBJ databases">
        <authorList>
            <person name="Gilroy R."/>
        </authorList>
    </citation>
    <scope>NUCLEOTIDE SEQUENCE</scope>
    <source>
        <strain evidence="4">17073</strain>
    </source>
</reference>
<evidence type="ECO:0000259" key="3">
    <source>
        <dbReference type="Pfam" id="PF18175"/>
    </source>
</evidence>
<dbReference type="Pfam" id="PF18175">
    <property type="entry name" value="HU-CCDC81_bac_2"/>
    <property type="match status" value="1"/>
</dbReference>
<name>A0A9D1INP8_9BACT</name>
<comment type="caution">
    <text evidence="4">The sequence shown here is derived from an EMBL/GenBank/DDBJ whole genome shotgun (WGS) entry which is preliminary data.</text>
</comment>
<sequence length="306" mass="33765">MLTIIHHIEYLLRRNDCVVVPGFGAFVVQTRAAGIDEAGEMLLPPSRMLSFNGAIDHNDGMLASSIMRKESVSYDKAVDVLASEVKSLKNQLVADKELMFGKLGMFRLSEEGQMVFEPSATFDLCRLPYYGLPAVSLPAAERRDVAVRKDVSFSAWGKNAMRIAASIAVLLVFAFTLTTPIYMDQMPDYAGVMTLSEKPKQSKPADVKPMQVEMNGNTSMEEEKPMDAQPLAKGKYHVIIASFQSRGQAEAFIEQANMSDLQILNAKGSSIHRVSMASGETVEELSDVIASQNVRDKYPDVWISKD</sequence>
<organism evidence="4 5">
    <name type="scientific">Candidatus Limisoma intestinavium</name>
    <dbReference type="NCBI Taxonomy" id="2840856"/>
    <lineage>
        <taxon>Bacteria</taxon>
        <taxon>Pseudomonadati</taxon>
        <taxon>Bacteroidota</taxon>
        <taxon>Bacteroidia</taxon>
        <taxon>Bacteroidales</taxon>
        <taxon>Candidatus Limisoma</taxon>
    </lineage>
</organism>
<keyword evidence="1" id="KW-0812">Transmembrane</keyword>
<feature type="domain" description="CCDC81-like prokaryotic HU" evidence="2">
    <location>
        <begin position="1"/>
        <end position="59"/>
    </location>
</feature>
<evidence type="ECO:0000313" key="4">
    <source>
        <dbReference type="EMBL" id="HIU39349.1"/>
    </source>
</evidence>
<dbReference type="InterPro" id="IPR040495">
    <property type="entry name" value="HU-CCDC81_bac_1"/>
</dbReference>
<accession>A0A9D1INP8</accession>
<evidence type="ECO:0000313" key="5">
    <source>
        <dbReference type="Proteomes" id="UP000824076"/>
    </source>
</evidence>
<proteinExistence type="predicted"/>
<keyword evidence="1" id="KW-1133">Transmembrane helix</keyword>
<evidence type="ECO:0008006" key="6">
    <source>
        <dbReference type="Google" id="ProtNLM"/>
    </source>
</evidence>
<keyword evidence="1" id="KW-0472">Membrane</keyword>
<protein>
    <recommendedName>
        <fullName evidence="6">SPOR domain-containing protein</fullName>
    </recommendedName>
</protein>
<dbReference type="InterPro" id="IPR041268">
    <property type="entry name" value="HU-CCDC81_bac_2"/>
</dbReference>
<evidence type="ECO:0000256" key="1">
    <source>
        <dbReference type="SAM" id="Phobius"/>
    </source>
</evidence>
<feature type="transmembrane region" description="Helical" evidence="1">
    <location>
        <begin position="163"/>
        <end position="183"/>
    </location>
</feature>
<evidence type="ECO:0000259" key="2">
    <source>
        <dbReference type="Pfam" id="PF18174"/>
    </source>
</evidence>
<dbReference type="EMBL" id="DVMS01000191">
    <property type="protein sequence ID" value="HIU39349.1"/>
    <property type="molecule type" value="Genomic_DNA"/>
</dbReference>
<dbReference type="Pfam" id="PF18174">
    <property type="entry name" value="HU-CCDC81_bac_1"/>
    <property type="match status" value="1"/>
</dbReference>
<dbReference type="Proteomes" id="UP000824076">
    <property type="component" value="Unassembled WGS sequence"/>
</dbReference>
<gene>
    <name evidence="4" type="ORF">IAD18_06770</name>
</gene>
<dbReference type="AlphaFoldDB" id="A0A9D1INP8"/>
<feature type="domain" description="CCDC81-like prokaryotic HU" evidence="3">
    <location>
        <begin position="60"/>
        <end position="120"/>
    </location>
</feature>
<reference evidence="4" key="2">
    <citation type="journal article" date="2021" name="PeerJ">
        <title>Extensive microbial diversity within the chicken gut microbiome revealed by metagenomics and culture.</title>
        <authorList>
            <person name="Gilroy R."/>
            <person name="Ravi A."/>
            <person name="Getino M."/>
            <person name="Pursley I."/>
            <person name="Horton D.L."/>
            <person name="Alikhan N.F."/>
            <person name="Baker D."/>
            <person name="Gharbi K."/>
            <person name="Hall N."/>
            <person name="Watson M."/>
            <person name="Adriaenssens E.M."/>
            <person name="Foster-Nyarko E."/>
            <person name="Jarju S."/>
            <person name="Secka A."/>
            <person name="Antonio M."/>
            <person name="Oren A."/>
            <person name="Chaudhuri R.R."/>
            <person name="La Ragione R."/>
            <person name="Hildebrand F."/>
            <person name="Pallen M.J."/>
        </authorList>
    </citation>
    <scope>NUCLEOTIDE SEQUENCE</scope>
    <source>
        <strain evidence="4">17073</strain>
    </source>
</reference>